<dbReference type="GO" id="GO:0032366">
    <property type="term" value="P:intracellular sterol transport"/>
    <property type="evidence" value="ECO:0007669"/>
    <property type="project" value="TreeGrafter"/>
</dbReference>
<dbReference type="GO" id="GO:0032934">
    <property type="term" value="F:sterol binding"/>
    <property type="evidence" value="ECO:0007669"/>
    <property type="project" value="TreeGrafter"/>
</dbReference>
<evidence type="ECO:0000256" key="2">
    <source>
        <dbReference type="ARBA" id="ARBA00006582"/>
    </source>
</evidence>
<dbReference type="GO" id="GO:0140268">
    <property type="term" value="C:endoplasmic reticulum-plasma membrane contact site"/>
    <property type="evidence" value="ECO:0007669"/>
    <property type="project" value="TreeGrafter"/>
</dbReference>
<dbReference type="PANTHER" id="PTHR23319">
    <property type="entry name" value="GRAM DOMAIN CONTAINING 1B, ISOFORM E"/>
    <property type="match status" value="1"/>
</dbReference>
<evidence type="ECO:0000256" key="4">
    <source>
        <dbReference type="ARBA" id="ARBA00022989"/>
    </source>
</evidence>
<dbReference type="Pfam" id="PF16016">
    <property type="entry name" value="VASt"/>
    <property type="match status" value="1"/>
</dbReference>
<dbReference type="GO" id="GO:0005886">
    <property type="term" value="C:plasma membrane"/>
    <property type="evidence" value="ECO:0007669"/>
    <property type="project" value="TreeGrafter"/>
</dbReference>
<keyword evidence="5" id="KW-0472">Membrane</keyword>
<feature type="compositionally biased region" description="Acidic residues" evidence="6">
    <location>
        <begin position="241"/>
        <end position="263"/>
    </location>
</feature>
<dbReference type="AlphaFoldDB" id="A0AAD9I7E0"/>
<proteinExistence type="inferred from homology"/>
<dbReference type="InterPro" id="IPR004182">
    <property type="entry name" value="GRAM"/>
</dbReference>
<feature type="compositionally biased region" description="Basic and acidic residues" evidence="6">
    <location>
        <begin position="564"/>
        <end position="573"/>
    </location>
</feature>
<dbReference type="PANTHER" id="PTHR23319:SF4">
    <property type="entry name" value="GRAM DOMAIN CONTAINING 1B, ISOFORM E"/>
    <property type="match status" value="1"/>
</dbReference>
<comment type="subcellular location">
    <subcellularLocation>
        <location evidence="1">Membrane</location>
        <topology evidence="1">Single-pass membrane protein</topology>
    </subcellularLocation>
</comment>
<dbReference type="InterPro" id="IPR011993">
    <property type="entry name" value="PH-like_dom_sf"/>
</dbReference>
<comment type="caution">
    <text evidence="8">The sequence shown here is derived from an EMBL/GenBank/DDBJ whole genome shotgun (WGS) entry which is preliminary data.</text>
</comment>
<feature type="compositionally biased region" description="Basic residues" evidence="6">
    <location>
        <begin position="381"/>
        <end position="390"/>
    </location>
</feature>
<dbReference type="Gene3D" id="2.30.29.30">
    <property type="entry name" value="Pleckstrin-homology domain (PH domain)/Phosphotyrosine-binding domain (PTB)"/>
    <property type="match status" value="1"/>
</dbReference>
<evidence type="ECO:0000256" key="5">
    <source>
        <dbReference type="ARBA" id="ARBA00023136"/>
    </source>
</evidence>
<accession>A0AAD9I7E0</accession>
<comment type="similarity">
    <text evidence="2">Belongs to the YSP2 family.</text>
</comment>
<evidence type="ECO:0000313" key="9">
    <source>
        <dbReference type="Proteomes" id="UP001217918"/>
    </source>
</evidence>
<evidence type="ECO:0000259" key="7">
    <source>
        <dbReference type="PROSITE" id="PS51778"/>
    </source>
</evidence>
<evidence type="ECO:0000256" key="6">
    <source>
        <dbReference type="SAM" id="MobiDB-lite"/>
    </source>
</evidence>
<dbReference type="GO" id="GO:0005739">
    <property type="term" value="C:mitochondrion"/>
    <property type="evidence" value="ECO:0007669"/>
    <property type="project" value="TreeGrafter"/>
</dbReference>
<evidence type="ECO:0000313" key="8">
    <source>
        <dbReference type="EMBL" id="KAK2072431.1"/>
    </source>
</evidence>
<protein>
    <recommendedName>
        <fullName evidence="7">VASt domain-containing protein</fullName>
    </recommendedName>
</protein>
<dbReference type="GO" id="GO:0032541">
    <property type="term" value="C:cortical endoplasmic reticulum"/>
    <property type="evidence" value="ECO:0007669"/>
    <property type="project" value="TreeGrafter"/>
</dbReference>
<reference evidence="8" key="1">
    <citation type="journal article" date="2023" name="Mol. Plant Microbe Interact.">
        <title>Elucidating the Obligate Nature and Biological Capacity of an Invasive Fungal Corn Pathogen.</title>
        <authorList>
            <person name="MacCready J.S."/>
            <person name="Roggenkamp E.M."/>
            <person name="Gdanetz K."/>
            <person name="Chilvers M.I."/>
        </authorList>
    </citation>
    <scope>NUCLEOTIDE SEQUENCE</scope>
    <source>
        <strain evidence="8">PM02</strain>
    </source>
</reference>
<sequence>MDGPAGGIGKLLPKALKEKRRRKREVEAPLADTASSTDDALSRTDRTDSQSSQPPREERTSSGRHTTETDASFDESNNYLVAYDSNPQTTLTRPAVVSTHPSQIGYLTTSSSLVQAAHKPASHAFLSQDPNPSPLPAHNIFGWVTTLVIGFDEIVAVEKRSTALVFKNGLEISTLHAKHIFASFASRDTTYDLIVKIWKLRHPNIKSSLNGVRLDETGGDRTEKLEVESVSVGGSQSTSSSDDEDDLEDEDIYDEDEEDEEVPDVTQSAEAPALELSSEKAPTRKPSGAILANGGAENKDDAAGNVFNVKTRYCLSWAENNQTRIQINCTIEWTGKSWLKGPIEKGANEGQGQYCRDIFAALKAAVSARKPGAAVNGAVVKGKKKGKKGKSAQTSSPTSDHEHVVKPSVTSWGVFDPLQPVVGPVFDALKPLLTGNMVYGLLVGLLVATWFGFGTNRQATGVPDGRRDLLSHANDPQRLAAYEEMWLREESELWDWLEERVGLERLGRDGPPRQTRPKKGAVPAKERLVEDKLFAEKLDEREVMEAIRVTEERLRTLKSAVERRAEARGEAHTQSEGQAGGAHAMTQVTASRVRWRCSVASL</sequence>
<dbReference type="InterPro" id="IPR031968">
    <property type="entry name" value="VASt"/>
</dbReference>
<organism evidence="8 9">
    <name type="scientific">Phyllachora maydis</name>
    <dbReference type="NCBI Taxonomy" id="1825666"/>
    <lineage>
        <taxon>Eukaryota</taxon>
        <taxon>Fungi</taxon>
        <taxon>Dikarya</taxon>
        <taxon>Ascomycota</taxon>
        <taxon>Pezizomycotina</taxon>
        <taxon>Sordariomycetes</taxon>
        <taxon>Sordariomycetidae</taxon>
        <taxon>Phyllachorales</taxon>
        <taxon>Phyllachoraceae</taxon>
        <taxon>Phyllachora</taxon>
    </lineage>
</organism>
<evidence type="ECO:0000256" key="1">
    <source>
        <dbReference type="ARBA" id="ARBA00004167"/>
    </source>
</evidence>
<feature type="region of interest" description="Disordered" evidence="6">
    <location>
        <begin position="564"/>
        <end position="586"/>
    </location>
</feature>
<dbReference type="GO" id="GO:0005789">
    <property type="term" value="C:endoplasmic reticulum membrane"/>
    <property type="evidence" value="ECO:0007669"/>
    <property type="project" value="TreeGrafter"/>
</dbReference>
<feature type="region of interest" description="Disordered" evidence="6">
    <location>
        <begin position="209"/>
        <end position="302"/>
    </location>
</feature>
<keyword evidence="3" id="KW-0812">Transmembrane</keyword>
<feature type="region of interest" description="Disordered" evidence="6">
    <location>
        <begin position="379"/>
        <end position="403"/>
    </location>
</feature>
<dbReference type="InterPro" id="IPR051482">
    <property type="entry name" value="Cholesterol_transport"/>
</dbReference>
<feature type="domain" description="VASt" evidence="7">
    <location>
        <begin position="304"/>
        <end position="370"/>
    </location>
</feature>
<evidence type="ECO:0000256" key="3">
    <source>
        <dbReference type="ARBA" id="ARBA00022692"/>
    </source>
</evidence>
<feature type="region of interest" description="Disordered" evidence="6">
    <location>
        <begin position="1"/>
        <end position="77"/>
    </location>
</feature>
<dbReference type="PROSITE" id="PS51778">
    <property type="entry name" value="VAST"/>
    <property type="match status" value="1"/>
</dbReference>
<name>A0AAD9I7E0_9PEZI</name>
<feature type="compositionally biased region" description="Low complexity" evidence="6">
    <location>
        <begin position="228"/>
        <end position="240"/>
    </location>
</feature>
<feature type="compositionally biased region" description="Basic and acidic residues" evidence="6">
    <location>
        <begin position="55"/>
        <end position="68"/>
    </location>
</feature>
<dbReference type="GO" id="GO:0120015">
    <property type="term" value="F:sterol transfer activity"/>
    <property type="evidence" value="ECO:0007669"/>
    <property type="project" value="TreeGrafter"/>
</dbReference>
<keyword evidence="4" id="KW-1133">Transmembrane helix</keyword>
<keyword evidence="9" id="KW-1185">Reference proteome</keyword>
<dbReference type="Pfam" id="PF02893">
    <property type="entry name" value="GRAM"/>
    <property type="match status" value="1"/>
</dbReference>
<gene>
    <name evidence="8" type="ORF">P8C59_006788</name>
</gene>
<dbReference type="Proteomes" id="UP001217918">
    <property type="component" value="Unassembled WGS sequence"/>
</dbReference>
<feature type="compositionally biased region" description="Basic and acidic residues" evidence="6">
    <location>
        <begin position="213"/>
        <end position="227"/>
    </location>
</feature>
<dbReference type="EMBL" id="JAQQPM010000006">
    <property type="protein sequence ID" value="KAK2072431.1"/>
    <property type="molecule type" value="Genomic_DNA"/>
</dbReference>